<sequence>MVVPALNPVYSTLRINSTRINATIHESCQWGSTPDGGMNRLTANDDDRRVRDWFIATTKEYGCTHKIDAMGNIFAIRPGENNSLPPIAIGSHLDTQPTGGRYDGILGVVSGMEVLKVLHENNVTSYAPLAVINWTNEEGARFPPCMLGSGVWAGQFTTEYGRARVDAAGITLGNELERIGYVGVEACSFQTNPILAHFEVHIEQGPILDQAELPAAVVGGVQSMRWYDMKVVGREAHTGSTPMDRRSDALLGAAKMIVEANRIATTGDLADRGARATIAVINSSPQSINTISGDVQMNLDIRSPFDEDVLEIERQCREGFDKISKEHGLTLTFETIWISPAVNFNETMKQCVRSSALEIGCHLQLTSGAGHDAVYTSKRVPTAMIFARSRDGVSHNPAEYTRPEDCAAAAQVLLGAYLRYDDLVKQEHAAKVADVSIDAVTIKSAVVSQVKVKS</sequence>
<comment type="similarity">
    <text evidence="1">Belongs to the peptidase M20A family.</text>
</comment>
<keyword evidence="2 3" id="KW-0378">Hydrolase</keyword>
<dbReference type="PANTHER" id="PTHR32494:SF5">
    <property type="entry name" value="ALLANTOATE AMIDOHYDROLASE"/>
    <property type="match status" value="1"/>
</dbReference>
<reference evidence="3 4" key="1">
    <citation type="journal article" date="2018" name="IMA Fungus">
        <title>IMA Genome-F 9: Draft genome sequence of Annulohypoxylon stygium, Aspergillus mulundensis, Berkeleyomyces basicola (syn. Thielaviopsis basicola), Ceratocystis smalleyi, two Cercospora beticola strains, Coleophoma cylindrospora, Fusarium fracticaudum, Phialophora cf. hyalina, and Morchella septimelata.</title>
        <authorList>
            <person name="Wingfield B.D."/>
            <person name="Bills G.F."/>
            <person name="Dong Y."/>
            <person name="Huang W."/>
            <person name="Nel W.J."/>
            <person name="Swalarsk-Parry B.S."/>
            <person name="Vaghefi N."/>
            <person name="Wilken P.M."/>
            <person name="An Z."/>
            <person name="de Beer Z.W."/>
            <person name="De Vos L."/>
            <person name="Chen L."/>
            <person name="Duong T.A."/>
            <person name="Gao Y."/>
            <person name="Hammerbacher A."/>
            <person name="Kikkert J.R."/>
            <person name="Li Y."/>
            <person name="Li H."/>
            <person name="Li K."/>
            <person name="Li Q."/>
            <person name="Liu X."/>
            <person name="Ma X."/>
            <person name="Naidoo K."/>
            <person name="Pethybridge S.J."/>
            <person name="Sun J."/>
            <person name="Steenkamp E.T."/>
            <person name="van der Nest M.A."/>
            <person name="van Wyk S."/>
            <person name="Wingfield M.J."/>
            <person name="Xiong C."/>
            <person name="Yue Q."/>
            <person name="Zhang X."/>
        </authorList>
    </citation>
    <scope>NUCLEOTIDE SEQUENCE [LARGE SCALE GENOMIC DNA]</scope>
    <source>
        <strain evidence="3 4">BP5796</strain>
    </source>
</reference>
<evidence type="ECO:0000313" key="4">
    <source>
        <dbReference type="Proteomes" id="UP000256328"/>
    </source>
</evidence>
<dbReference type="EMBL" id="PDLN01000024">
    <property type="protein sequence ID" value="RDW56794.1"/>
    <property type="molecule type" value="Genomic_DNA"/>
</dbReference>
<gene>
    <name evidence="3" type="ORF">BP5796_12861</name>
</gene>
<dbReference type="CDD" id="cd03884">
    <property type="entry name" value="M20_bAS"/>
    <property type="match status" value="1"/>
</dbReference>
<evidence type="ECO:0000256" key="2">
    <source>
        <dbReference type="ARBA" id="ARBA00022801"/>
    </source>
</evidence>
<keyword evidence="4" id="KW-1185">Reference proteome</keyword>
<dbReference type="PIRSF" id="PIRSF001235">
    <property type="entry name" value="Amidase_carbamoylase"/>
    <property type="match status" value="1"/>
</dbReference>
<dbReference type="Proteomes" id="UP000256328">
    <property type="component" value="Unassembled WGS sequence"/>
</dbReference>
<evidence type="ECO:0000256" key="1">
    <source>
        <dbReference type="ARBA" id="ARBA00006247"/>
    </source>
</evidence>
<name>A0A3D8Q5V3_9HELO</name>
<dbReference type="Gene3D" id="3.30.70.360">
    <property type="match status" value="1"/>
</dbReference>
<evidence type="ECO:0000313" key="3">
    <source>
        <dbReference type="EMBL" id="RDW56794.1"/>
    </source>
</evidence>
<proteinExistence type="inferred from homology"/>
<dbReference type="NCBIfam" id="TIGR01879">
    <property type="entry name" value="hydantase"/>
    <property type="match status" value="1"/>
</dbReference>
<dbReference type="OrthoDB" id="4676at2759"/>
<dbReference type="AlphaFoldDB" id="A0A3D8Q5V3"/>
<dbReference type="SUPFAM" id="SSF55031">
    <property type="entry name" value="Bacterial exopeptidase dimerisation domain"/>
    <property type="match status" value="1"/>
</dbReference>
<dbReference type="PANTHER" id="PTHR32494">
    <property type="entry name" value="ALLANTOATE DEIMINASE-RELATED"/>
    <property type="match status" value="1"/>
</dbReference>
<dbReference type="SUPFAM" id="SSF53187">
    <property type="entry name" value="Zn-dependent exopeptidases"/>
    <property type="match status" value="1"/>
</dbReference>
<dbReference type="InterPro" id="IPR010158">
    <property type="entry name" value="Amidase_Cbmase"/>
</dbReference>
<dbReference type="InterPro" id="IPR036264">
    <property type="entry name" value="Bact_exopeptidase_dim_dom"/>
</dbReference>
<dbReference type="InterPro" id="IPR002933">
    <property type="entry name" value="Peptidase_M20"/>
</dbReference>
<dbReference type="NCBIfam" id="NF006769">
    <property type="entry name" value="PRK09290.1-3"/>
    <property type="match status" value="1"/>
</dbReference>
<dbReference type="Pfam" id="PF01546">
    <property type="entry name" value="Peptidase_M20"/>
    <property type="match status" value="1"/>
</dbReference>
<comment type="caution">
    <text evidence="3">The sequence shown here is derived from an EMBL/GenBank/DDBJ whole genome shotgun (WGS) entry which is preliminary data.</text>
</comment>
<dbReference type="GO" id="GO:0016813">
    <property type="term" value="F:hydrolase activity, acting on carbon-nitrogen (but not peptide) bonds, in linear amidines"/>
    <property type="evidence" value="ECO:0007669"/>
    <property type="project" value="InterPro"/>
</dbReference>
<protein>
    <submittedName>
        <fullName evidence="3">Putative N-carbamoyl-L-amino acid hydrolase</fullName>
    </submittedName>
</protein>
<dbReference type="Gene3D" id="3.40.630.10">
    <property type="entry name" value="Zn peptidases"/>
    <property type="match status" value="1"/>
</dbReference>
<organism evidence="3 4">
    <name type="scientific">Coleophoma crateriformis</name>
    <dbReference type="NCBI Taxonomy" id="565419"/>
    <lineage>
        <taxon>Eukaryota</taxon>
        <taxon>Fungi</taxon>
        <taxon>Dikarya</taxon>
        <taxon>Ascomycota</taxon>
        <taxon>Pezizomycotina</taxon>
        <taxon>Leotiomycetes</taxon>
        <taxon>Helotiales</taxon>
        <taxon>Dermateaceae</taxon>
        <taxon>Coleophoma</taxon>
    </lineage>
</organism>
<accession>A0A3D8Q5V3</accession>